<keyword evidence="1" id="KW-1133">Transmembrane helix</keyword>
<keyword evidence="1" id="KW-0472">Membrane</keyword>
<evidence type="ECO:0000256" key="1">
    <source>
        <dbReference type="SAM" id="Phobius"/>
    </source>
</evidence>
<organism evidence="2">
    <name type="scientific">Oceaniferula spumae</name>
    <dbReference type="NCBI Taxonomy" id="2979115"/>
    <lineage>
        <taxon>Bacteria</taxon>
        <taxon>Pseudomonadati</taxon>
        <taxon>Verrucomicrobiota</taxon>
        <taxon>Verrucomicrobiia</taxon>
        <taxon>Verrucomicrobiales</taxon>
        <taxon>Verrucomicrobiaceae</taxon>
        <taxon>Oceaniferula</taxon>
    </lineage>
</organism>
<proteinExistence type="predicted"/>
<dbReference type="KEGG" id="osu:NT6N_04110"/>
<feature type="transmembrane region" description="Helical" evidence="1">
    <location>
        <begin position="25"/>
        <end position="44"/>
    </location>
</feature>
<sequence>MATNLFYAARLSSTFGNNSMKKPTIIVLLLSIIFNMVLAILLAAKSHTLNITKVQLTVTERNYLRSLESISEAIQVGLSDAVQGELNVFLVESDRTSNDVAKMSDRVDIKITEKSTPYDDTMPIENILERSKADWYLKVKPKKQAEQGASSDR</sequence>
<keyword evidence="1" id="KW-0812">Transmembrane</keyword>
<reference evidence="2" key="1">
    <citation type="submission" date="2024-07" db="EMBL/GenBank/DDBJ databases">
        <title>Complete genome sequence of Verrucomicrobiaceae bacterium NT6N.</title>
        <authorList>
            <person name="Huang C."/>
            <person name="Takami H."/>
            <person name="Hamasaki K."/>
        </authorList>
    </citation>
    <scope>NUCLEOTIDE SEQUENCE</scope>
    <source>
        <strain evidence="2">NT6N</strain>
    </source>
</reference>
<name>A0AAT9FHB0_9BACT</name>
<dbReference type="AlphaFoldDB" id="A0AAT9FHB0"/>
<protein>
    <submittedName>
        <fullName evidence="2">Uncharacterized protein</fullName>
    </submittedName>
</protein>
<evidence type="ECO:0000313" key="2">
    <source>
        <dbReference type="EMBL" id="BDS05371.1"/>
    </source>
</evidence>
<accession>A0AAT9FHB0</accession>
<gene>
    <name evidence="2" type="ORF">NT6N_04110</name>
</gene>
<dbReference type="EMBL" id="AP026866">
    <property type="protein sequence ID" value="BDS05371.1"/>
    <property type="molecule type" value="Genomic_DNA"/>
</dbReference>